<evidence type="ECO:0008006" key="3">
    <source>
        <dbReference type="Google" id="ProtNLM"/>
    </source>
</evidence>
<evidence type="ECO:0000313" key="2">
    <source>
        <dbReference type="Proteomes" id="UP000276215"/>
    </source>
</evidence>
<dbReference type="EMBL" id="ML120374">
    <property type="protein sequence ID" value="RPB01357.1"/>
    <property type="molecule type" value="Genomic_DNA"/>
</dbReference>
<protein>
    <recommendedName>
        <fullName evidence="3">Tc1-like transposase DDE domain-containing protein</fullName>
    </recommendedName>
</protein>
<dbReference type="GO" id="GO:0003676">
    <property type="term" value="F:nucleic acid binding"/>
    <property type="evidence" value="ECO:0007669"/>
    <property type="project" value="InterPro"/>
</dbReference>
<reference evidence="1 2" key="1">
    <citation type="journal article" date="2018" name="Nat. Ecol. Evol.">
        <title>Pezizomycetes genomes reveal the molecular basis of ectomycorrhizal truffle lifestyle.</title>
        <authorList>
            <person name="Murat C."/>
            <person name="Payen T."/>
            <person name="Noel B."/>
            <person name="Kuo A."/>
            <person name="Morin E."/>
            <person name="Chen J."/>
            <person name="Kohler A."/>
            <person name="Krizsan K."/>
            <person name="Balestrini R."/>
            <person name="Da Silva C."/>
            <person name="Montanini B."/>
            <person name="Hainaut M."/>
            <person name="Levati E."/>
            <person name="Barry K.W."/>
            <person name="Belfiori B."/>
            <person name="Cichocki N."/>
            <person name="Clum A."/>
            <person name="Dockter R.B."/>
            <person name="Fauchery L."/>
            <person name="Guy J."/>
            <person name="Iotti M."/>
            <person name="Le Tacon F."/>
            <person name="Lindquist E.A."/>
            <person name="Lipzen A."/>
            <person name="Malagnac F."/>
            <person name="Mello A."/>
            <person name="Molinier V."/>
            <person name="Miyauchi S."/>
            <person name="Poulain J."/>
            <person name="Riccioni C."/>
            <person name="Rubini A."/>
            <person name="Sitrit Y."/>
            <person name="Splivallo R."/>
            <person name="Traeger S."/>
            <person name="Wang M."/>
            <person name="Zifcakova L."/>
            <person name="Wipf D."/>
            <person name="Zambonelli A."/>
            <person name="Paolocci F."/>
            <person name="Nowrousian M."/>
            <person name="Ottonello S."/>
            <person name="Baldrian P."/>
            <person name="Spatafora J.W."/>
            <person name="Henrissat B."/>
            <person name="Nagy L.G."/>
            <person name="Aury J.M."/>
            <person name="Wincker P."/>
            <person name="Grigoriev I.V."/>
            <person name="Bonfante P."/>
            <person name="Martin F.M."/>
        </authorList>
    </citation>
    <scope>NUCLEOTIDE SEQUENCE [LARGE SCALE GENOMIC DNA]</scope>
    <source>
        <strain evidence="1 2">120613-1</strain>
    </source>
</reference>
<name>A0A3N4JT46_9PEZI</name>
<gene>
    <name evidence="1" type="ORF">L873DRAFT_1676847</name>
</gene>
<keyword evidence="2" id="KW-1185">Reference proteome</keyword>
<dbReference type="AlphaFoldDB" id="A0A3N4JT46"/>
<evidence type="ECO:0000313" key="1">
    <source>
        <dbReference type="EMBL" id="RPB01357.1"/>
    </source>
</evidence>
<dbReference type="OrthoDB" id="4737581at2759"/>
<accession>A0A3N4JT46</accession>
<sequence>MDRPPYSPGLNPIKNYWRTVWARQRIPCNEKELIALAREVWEGLPWRHIYMYINDMPEHITTCLRRNGGPTRW</sequence>
<proteinExistence type="predicted"/>
<dbReference type="Proteomes" id="UP000276215">
    <property type="component" value="Unassembled WGS sequence"/>
</dbReference>
<dbReference type="InterPro" id="IPR036397">
    <property type="entry name" value="RNaseH_sf"/>
</dbReference>
<organism evidence="1 2">
    <name type="scientific">Choiromyces venosus 120613-1</name>
    <dbReference type="NCBI Taxonomy" id="1336337"/>
    <lineage>
        <taxon>Eukaryota</taxon>
        <taxon>Fungi</taxon>
        <taxon>Dikarya</taxon>
        <taxon>Ascomycota</taxon>
        <taxon>Pezizomycotina</taxon>
        <taxon>Pezizomycetes</taxon>
        <taxon>Pezizales</taxon>
        <taxon>Tuberaceae</taxon>
        <taxon>Choiromyces</taxon>
    </lineage>
</organism>
<dbReference type="Gene3D" id="3.30.420.10">
    <property type="entry name" value="Ribonuclease H-like superfamily/Ribonuclease H"/>
    <property type="match status" value="1"/>
</dbReference>